<feature type="transmembrane region" description="Helical" evidence="7">
    <location>
        <begin position="377"/>
        <end position="394"/>
    </location>
</feature>
<feature type="transmembrane region" description="Helical" evidence="7">
    <location>
        <begin position="556"/>
        <end position="575"/>
    </location>
</feature>
<dbReference type="EMBL" id="KZ613972">
    <property type="protein sequence ID" value="PMD29716.1"/>
    <property type="molecule type" value="Genomic_DNA"/>
</dbReference>
<feature type="compositionally biased region" description="Basic and acidic residues" evidence="6">
    <location>
        <begin position="23"/>
        <end position="33"/>
    </location>
</feature>
<feature type="transmembrane region" description="Helical" evidence="7">
    <location>
        <begin position="126"/>
        <end position="142"/>
    </location>
</feature>
<dbReference type="CDD" id="cd06179">
    <property type="entry name" value="MFS_TRI12_like"/>
    <property type="match status" value="1"/>
</dbReference>
<dbReference type="Proteomes" id="UP000235786">
    <property type="component" value="Unassembled WGS sequence"/>
</dbReference>
<dbReference type="SUPFAM" id="SSF103473">
    <property type="entry name" value="MFS general substrate transporter"/>
    <property type="match status" value="1"/>
</dbReference>
<comment type="subcellular location">
    <subcellularLocation>
        <location evidence="1">Membrane</location>
        <topology evidence="1">Multi-pass membrane protein</topology>
    </subcellularLocation>
</comment>
<keyword evidence="5 7" id="KW-0472">Membrane</keyword>
<name>A0A2J6QTY2_HYAVF</name>
<evidence type="ECO:0000256" key="3">
    <source>
        <dbReference type="ARBA" id="ARBA00022692"/>
    </source>
</evidence>
<evidence type="ECO:0000256" key="5">
    <source>
        <dbReference type="ARBA" id="ARBA00023136"/>
    </source>
</evidence>
<dbReference type="InterPro" id="IPR020846">
    <property type="entry name" value="MFS_dom"/>
</dbReference>
<evidence type="ECO:0000256" key="7">
    <source>
        <dbReference type="SAM" id="Phobius"/>
    </source>
</evidence>
<keyword evidence="4 7" id="KW-1133">Transmembrane helix</keyword>
<dbReference type="PROSITE" id="PS50850">
    <property type="entry name" value="MFS"/>
    <property type="match status" value="1"/>
</dbReference>
<keyword evidence="3 7" id="KW-0812">Transmembrane</keyword>
<organism evidence="9 10">
    <name type="scientific">Hyaloscypha variabilis (strain UAMH 11265 / GT02V1 / F)</name>
    <name type="common">Meliniomyces variabilis</name>
    <dbReference type="NCBI Taxonomy" id="1149755"/>
    <lineage>
        <taxon>Eukaryota</taxon>
        <taxon>Fungi</taxon>
        <taxon>Dikarya</taxon>
        <taxon>Ascomycota</taxon>
        <taxon>Pezizomycotina</taxon>
        <taxon>Leotiomycetes</taxon>
        <taxon>Helotiales</taxon>
        <taxon>Hyaloscyphaceae</taxon>
        <taxon>Hyaloscypha</taxon>
        <taxon>Hyaloscypha variabilis</taxon>
    </lineage>
</organism>
<feature type="transmembrane region" description="Helical" evidence="7">
    <location>
        <begin position="401"/>
        <end position="419"/>
    </location>
</feature>
<dbReference type="InterPro" id="IPR010573">
    <property type="entry name" value="MFS_Str1/Tri12-like"/>
</dbReference>
<feature type="transmembrane region" description="Helical" evidence="7">
    <location>
        <begin position="431"/>
        <end position="452"/>
    </location>
</feature>
<accession>A0A2J6QTY2</accession>
<dbReference type="OrthoDB" id="2587356at2759"/>
<dbReference type="Pfam" id="PF06609">
    <property type="entry name" value="TRI12"/>
    <property type="match status" value="1"/>
</dbReference>
<dbReference type="InterPro" id="IPR036259">
    <property type="entry name" value="MFS_trans_sf"/>
</dbReference>
<evidence type="ECO:0000256" key="4">
    <source>
        <dbReference type="ARBA" id="ARBA00022989"/>
    </source>
</evidence>
<feature type="transmembrane region" description="Helical" evidence="7">
    <location>
        <begin position="218"/>
        <end position="237"/>
    </location>
</feature>
<feature type="region of interest" description="Disordered" evidence="6">
    <location>
        <begin position="1"/>
        <end position="33"/>
    </location>
</feature>
<feature type="transmembrane region" description="Helical" evidence="7">
    <location>
        <begin position="533"/>
        <end position="550"/>
    </location>
</feature>
<dbReference type="PANTHER" id="PTHR23501">
    <property type="entry name" value="MAJOR FACILITATOR SUPERFAMILY"/>
    <property type="match status" value="1"/>
</dbReference>
<sequence length="606" mass="64496">MSSEITGEKAVDREIGQVPSPPGEKRSDEEQQIEHVKTSSLNLVYNDDEEEPEIHARTWIALAAMFLLNFVQVVALQGPPAVLDYIGADLNNTAAQTWVPNALSLVQAVVAPIISSASDTFQARKLLLVGPAILSFIGAAIAPGSTNIYRLIGAQILIGFGFATVPLAYVVPSEILPRKWRPMAQACMNVAASLGSCCGPLIIGGLTKANQHTGWQKFYWIQMAIWGATAIGLFFGYRPPKRHTRFDQLSFLQKLRLLDLSGCGLLTAGLTLLLTGLNLGGGLFAWTSAKVLGPLVVGIVTLLAFCLYEWKFTKTGILHHDLFRGGKNRGRTFALCVGLIFIEGIILFAYVIFYPVLNLNSTTSLFTQDPFLEVARAQPAWICGGLSTVVYGFASTKLKTIRGPICVGFAIMTGGMIGLATIEPGDSTRTIVFAGMFGLGFGAPLALLIAGVQLSTPYHLIATATALTTSTRAVAVAMFTAIYSAVVNNRLNNYIPSYVAPAAIRAGLPITSVPAFVVALAADDMPALLKVPGITPAVIAAGVTALKQALADGIRVVFIIAAPFAAAACVACFFLGDLKAVMNYHVDAPVEELHAKRHHEGDGLKV</sequence>
<feature type="transmembrane region" description="Helical" evidence="7">
    <location>
        <begin position="291"/>
        <end position="312"/>
    </location>
</feature>
<evidence type="ECO:0000256" key="1">
    <source>
        <dbReference type="ARBA" id="ARBA00004141"/>
    </source>
</evidence>
<keyword evidence="10" id="KW-1185">Reference proteome</keyword>
<reference evidence="9 10" key="1">
    <citation type="submission" date="2016-04" db="EMBL/GenBank/DDBJ databases">
        <title>A degradative enzymes factory behind the ericoid mycorrhizal symbiosis.</title>
        <authorList>
            <consortium name="DOE Joint Genome Institute"/>
            <person name="Martino E."/>
            <person name="Morin E."/>
            <person name="Grelet G."/>
            <person name="Kuo A."/>
            <person name="Kohler A."/>
            <person name="Daghino S."/>
            <person name="Barry K."/>
            <person name="Choi C."/>
            <person name="Cichocki N."/>
            <person name="Clum A."/>
            <person name="Copeland A."/>
            <person name="Hainaut M."/>
            <person name="Haridas S."/>
            <person name="Labutti K."/>
            <person name="Lindquist E."/>
            <person name="Lipzen A."/>
            <person name="Khouja H.-R."/>
            <person name="Murat C."/>
            <person name="Ohm R."/>
            <person name="Olson A."/>
            <person name="Spatafora J."/>
            <person name="Veneault-Fourrey C."/>
            <person name="Henrissat B."/>
            <person name="Grigoriev I."/>
            <person name="Martin F."/>
            <person name="Perotto S."/>
        </authorList>
    </citation>
    <scope>NUCLEOTIDE SEQUENCE [LARGE SCALE GENOMIC DNA]</scope>
    <source>
        <strain evidence="9 10">F</strain>
    </source>
</reference>
<evidence type="ECO:0000256" key="6">
    <source>
        <dbReference type="SAM" id="MobiDB-lite"/>
    </source>
</evidence>
<feature type="transmembrane region" description="Helical" evidence="7">
    <location>
        <begin position="257"/>
        <end position="279"/>
    </location>
</feature>
<feature type="transmembrane region" description="Helical" evidence="7">
    <location>
        <begin position="148"/>
        <end position="171"/>
    </location>
</feature>
<keyword evidence="2" id="KW-0813">Transport</keyword>
<dbReference type="Gene3D" id="1.20.1250.20">
    <property type="entry name" value="MFS general substrate transporter like domains"/>
    <property type="match status" value="1"/>
</dbReference>
<dbReference type="GO" id="GO:0022857">
    <property type="term" value="F:transmembrane transporter activity"/>
    <property type="evidence" value="ECO:0007669"/>
    <property type="project" value="InterPro"/>
</dbReference>
<gene>
    <name evidence="9" type="ORF">L207DRAFT_235931</name>
</gene>
<feature type="transmembrane region" description="Helical" evidence="7">
    <location>
        <begin position="464"/>
        <end position="486"/>
    </location>
</feature>
<feature type="transmembrane region" description="Helical" evidence="7">
    <location>
        <begin position="498"/>
        <end position="521"/>
    </location>
</feature>
<dbReference type="PANTHER" id="PTHR23501:SF195">
    <property type="entry name" value="PEP5"/>
    <property type="match status" value="1"/>
</dbReference>
<dbReference type="AlphaFoldDB" id="A0A2J6QTY2"/>
<proteinExistence type="predicted"/>
<evidence type="ECO:0000313" key="10">
    <source>
        <dbReference type="Proteomes" id="UP000235786"/>
    </source>
</evidence>
<protein>
    <submittedName>
        <fullName evidence="9">Putative siderophore iron transporter</fullName>
    </submittedName>
</protein>
<evidence type="ECO:0000256" key="2">
    <source>
        <dbReference type="ARBA" id="ARBA00022448"/>
    </source>
</evidence>
<evidence type="ECO:0000259" key="8">
    <source>
        <dbReference type="PROSITE" id="PS50850"/>
    </source>
</evidence>
<feature type="compositionally biased region" description="Basic and acidic residues" evidence="6">
    <location>
        <begin position="1"/>
        <end position="15"/>
    </location>
</feature>
<feature type="transmembrane region" description="Helical" evidence="7">
    <location>
        <begin position="183"/>
        <end position="206"/>
    </location>
</feature>
<feature type="transmembrane region" description="Helical" evidence="7">
    <location>
        <begin position="333"/>
        <end position="357"/>
    </location>
</feature>
<dbReference type="GO" id="GO:0005886">
    <property type="term" value="C:plasma membrane"/>
    <property type="evidence" value="ECO:0007669"/>
    <property type="project" value="TreeGrafter"/>
</dbReference>
<feature type="domain" description="Major facilitator superfamily (MFS) profile" evidence="8">
    <location>
        <begin position="58"/>
        <end position="580"/>
    </location>
</feature>
<dbReference type="InterPro" id="IPR053791">
    <property type="entry name" value="MFS_Tri12-like"/>
</dbReference>
<evidence type="ECO:0000313" key="9">
    <source>
        <dbReference type="EMBL" id="PMD29716.1"/>
    </source>
</evidence>